<proteinExistence type="predicted"/>
<evidence type="ECO:0000313" key="1">
    <source>
        <dbReference type="EMBL" id="GFO34289.1"/>
    </source>
</evidence>
<dbReference type="AlphaFoldDB" id="A0AAV4CR06"/>
<accession>A0AAV4CR06</accession>
<evidence type="ECO:0000313" key="2">
    <source>
        <dbReference type="Proteomes" id="UP000735302"/>
    </source>
</evidence>
<name>A0AAV4CR06_9GAST</name>
<reference evidence="1 2" key="1">
    <citation type="journal article" date="2021" name="Elife">
        <title>Chloroplast acquisition without the gene transfer in kleptoplastic sea slugs, Plakobranchus ocellatus.</title>
        <authorList>
            <person name="Maeda T."/>
            <person name="Takahashi S."/>
            <person name="Yoshida T."/>
            <person name="Shimamura S."/>
            <person name="Takaki Y."/>
            <person name="Nagai Y."/>
            <person name="Toyoda A."/>
            <person name="Suzuki Y."/>
            <person name="Arimoto A."/>
            <person name="Ishii H."/>
            <person name="Satoh N."/>
            <person name="Nishiyama T."/>
            <person name="Hasebe M."/>
            <person name="Maruyama T."/>
            <person name="Minagawa J."/>
            <person name="Obokata J."/>
            <person name="Shigenobu S."/>
        </authorList>
    </citation>
    <scope>NUCLEOTIDE SEQUENCE [LARGE SCALE GENOMIC DNA]</scope>
</reference>
<sequence length="97" mass="10895">MVVSITPVTRKTRVRFADGEDAIYFWDLGNTVASESTLRSTGTLLSWVRVPPPARKPETTLLWTGYKNQTMLKVLWVQSCDDTSRNVCLGSGLLSRF</sequence>
<keyword evidence="2" id="KW-1185">Reference proteome</keyword>
<dbReference type="EMBL" id="BLXT01006878">
    <property type="protein sequence ID" value="GFO34289.1"/>
    <property type="molecule type" value="Genomic_DNA"/>
</dbReference>
<protein>
    <submittedName>
        <fullName evidence="1">Uncharacterized protein</fullName>
    </submittedName>
</protein>
<gene>
    <name evidence="1" type="ORF">PoB_006079400</name>
</gene>
<organism evidence="1 2">
    <name type="scientific">Plakobranchus ocellatus</name>
    <dbReference type="NCBI Taxonomy" id="259542"/>
    <lineage>
        <taxon>Eukaryota</taxon>
        <taxon>Metazoa</taxon>
        <taxon>Spiralia</taxon>
        <taxon>Lophotrochozoa</taxon>
        <taxon>Mollusca</taxon>
        <taxon>Gastropoda</taxon>
        <taxon>Heterobranchia</taxon>
        <taxon>Euthyneura</taxon>
        <taxon>Panpulmonata</taxon>
        <taxon>Sacoglossa</taxon>
        <taxon>Placobranchoidea</taxon>
        <taxon>Plakobranchidae</taxon>
        <taxon>Plakobranchus</taxon>
    </lineage>
</organism>
<dbReference type="Proteomes" id="UP000735302">
    <property type="component" value="Unassembled WGS sequence"/>
</dbReference>
<comment type="caution">
    <text evidence="1">The sequence shown here is derived from an EMBL/GenBank/DDBJ whole genome shotgun (WGS) entry which is preliminary data.</text>
</comment>